<sequence length="164" mass="18701">MRPEDVGGVHVKYLHHCHRQLWLFARGVRPEHLSQAVRRGEAVHETSYGRFREVDLGAARIDHLDGDAWVHEVKSSRRPTPADHAQAIHYCHQLHRVGVPARGAVLHYPATRRTIRIPYDAEQAAAAERDIQAVLETVHRPVAPPRLDRPRCAGCSYTDYCWTD</sequence>
<protein>
    <submittedName>
        <fullName evidence="2">CRISPR-associated protein Cas4</fullName>
    </submittedName>
</protein>
<dbReference type="PANTHER" id="PTHR37168">
    <property type="entry name" value="CRISPR-ASSOCIATED EXONUCLEASE CAS4"/>
    <property type="match status" value="1"/>
</dbReference>
<evidence type="ECO:0000313" key="7">
    <source>
        <dbReference type="Proteomes" id="UP000070659"/>
    </source>
</evidence>
<dbReference type="Gene3D" id="3.90.320.10">
    <property type="match status" value="1"/>
</dbReference>
<dbReference type="EMBL" id="LAXD01000001">
    <property type="protein sequence ID" value="KWX03252.1"/>
    <property type="molecule type" value="Genomic_DNA"/>
</dbReference>
<accession>A0A132N0W9</accession>
<dbReference type="Pfam" id="PF01930">
    <property type="entry name" value="Cas_Cas4"/>
    <property type="match status" value="1"/>
</dbReference>
<organism evidence="2 5">
    <name type="scientific">Carbonactinospora thermoautotrophica</name>
    <dbReference type="NCBI Taxonomy" id="1469144"/>
    <lineage>
        <taxon>Bacteria</taxon>
        <taxon>Bacillati</taxon>
        <taxon>Actinomycetota</taxon>
        <taxon>Actinomycetes</taxon>
        <taxon>Kitasatosporales</taxon>
        <taxon>Carbonactinosporaceae</taxon>
        <taxon>Carbonactinospora</taxon>
    </lineage>
</organism>
<dbReference type="AlphaFoldDB" id="A0A132N0W9"/>
<keyword evidence="5" id="KW-1185">Reference proteome</keyword>
<dbReference type="RefSeq" id="WP_066890845.1">
    <property type="nucleotide sequence ID" value="NZ_JYIJ01000009.1"/>
</dbReference>
<evidence type="ECO:0000313" key="6">
    <source>
        <dbReference type="Proteomes" id="UP000070598"/>
    </source>
</evidence>
<dbReference type="InterPro" id="IPR011604">
    <property type="entry name" value="PDDEXK-like_dom_sf"/>
</dbReference>
<proteinExistence type="predicted"/>
<evidence type="ECO:0000313" key="2">
    <source>
        <dbReference type="EMBL" id="KWX03252.1"/>
    </source>
</evidence>
<dbReference type="STRING" id="1469144.LI90_4303"/>
<dbReference type="PATRIC" id="fig|1469144.10.peg.4619"/>
<dbReference type="Proteomes" id="UP000070188">
    <property type="component" value="Unassembled WGS sequence"/>
</dbReference>
<reference evidence="6" key="2">
    <citation type="submission" date="2015-02" db="EMBL/GenBank/DDBJ databases">
        <title>Physiological reanalysis, assessment of diazotrophy, and genome sequences of multiple isolates of Streptomyces thermoautotrophicus.</title>
        <authorList>
            <person name="MacKellar D.C."/>
            <person name="Lieber L."/>
            <person name="Norman J."/>
            <person name="Bolger A."/>
            <person name="Tobin C."/>
            <person name="Murray J.W."/>
            <person name="Friesen M."/>
            <person name="Prell J."/>
        </authorList>
    </citation>
    <scope>NUCLEOTIDE SEQUENCE [LARGE SCALE GENOMIC DNA]</scope>
    <source>
        <strain evidence="6">UBT1</strain>
    </source>
</reference>
<dbReference type="Proteomes" id="UP000070598">
    <property type="component" value="Unassembled WGS sequence"/>
</dbReference>
<reference evidence="5" key="4">
    <citation type="submission" date="2015-04" db="EMBL/GenBank/DDBJ databases">
        <title>Physiological reanalysis, assessment of diazotrophy, and genome sequences of multiple isolates of Streptomyces thermoautotrophicus.</title>
        <authorList>
            <person name="MacKellar D.C."/>
            <person name="Lieber L."/>
            <person name="Norman J."/>
            <person name="Bolger A."/>
            <person name="Tobin C."/>
            <person name="Murray J.W."/>
            <person name="Chang R."/>
            <person name="Ford T."/>
            <person name="Nguyen P.Q."/>
            <person name="Woodward J."/>
            <person name="Permingeat H."/>
            <person name="Joshi N.S."/>
            <person name="Silver P.A."/>
            <person name="Usadel B."/>
            <person name="Rutherford A.W."/>
            <person name="Friesen M."/>
            <person name="Prell J."/>
        </authorList>
    </citation>
    <scope>NUCLEOTIDE SEQUENCE [LARGE SCALE GENOMIC DNA]</scope>
    <source>
        <strain evidence="5">H1</strain>
    </source>
</reference>
<evidence type="ECO:0000259" key="1">
    <source>
        <dbReference type="Pfam" id="PF01930"/>
    </source>
</evidence>
<feature type="domain" description="DUF83" evidence="1">
    <location>
        <begin position="8"/>
        <end position="162"/>
    </location>
</feature>
<dbReference type="InterPro" id="IPR022765">
    <property type="entry name" value="Dna2/Cas4_DUF83"/>
</dbReference>
<name>A0A132N0W9_9ACTN</name>
<evidence type="ECO:0000313" key="3">
    <source>
        <dbReference type="EMBL" id="KWX05886.1"/>
    </source>
</evidence>
<dbReference type="EMBL" id="JYIJ01000009">
    <property type="protein sequence ID" value="KWX05886.1"/>
    <property type="molecule type" value="Genomic_DNA"/>
</dbReference>
<dbReference type="OrthoDB" id="5800914at2"/>
<dbReference type="EMBL" id="JYIK01001059">
    <property type="protein sequence ID" value="KWX07390.1"/>
    <property type="molecule type" value="Genomic_DNA"/>
</dbReference>
<dbReference type="Proteomes" id="UP000070659">
    <property type="component" value="Unassembled WGS sequence"/>
</dbReference>
<dbReference type="PANTHER" id="PTHR37168:SF1">
    <property type="entry name" value="CRISPR-ASSOCIATED EXONUCLEASE CAS4"/>
    <property type="match status" value="1"/>
</dbReference>
<gene>
    <name evidence="2" type="ORF">LI90_4303</name>
    <name evidence="3" type="ORF">TH66_00755</name>
    <name evidence="4" type="ORF">TR74_18920</name>
</gene>
<reference evidence="2" key="3">
    <citation type="submission" date="2015-04" db="EMBL/GenBank/DDBJ databases">
        <title>Physiological reanalysis, assessment of diazotrophy, and genome sequences of multiple isolates of Streptomyces thermoautotrophicus.</title>
        <authorList>
            <person name="MacKellar D.C."/>
            <person name="Lieber L."/>
            <person name="Norman J."/>
            <person name="Bolger A."/>
            <person name="Tobin C."/>
            <person name="Murray J.W."/>
            <person name="Woodward J."/>
            <person name="Friesen M."/>
            <person name="Prell J."/>
        </authorList>
    </citation>
    <scope>NUCLEOTIDE SEQUENCE [LARGE SCALE GENOMIC DNA]</scope>
    <source>
        <strain evidence="2">H1</strain>
    </source>
</reference>
<comment type="caution">
    <text evidence="2">The sequence shown here is derived from an EMBL/GenBank/DDBJ whole genome shotgun (WGS) entry which is preliminary data.</text>
</comment>
<evidence type="ECO:0000313" key="5">
    <source>
        <dbReference type="Proteomes" id="UP000070188"/>
    </source>
</evidence>
<reference evidence="3 7" key="1">
    <citation type="submission" date="2015-02" db="EMBL/GenBank/DDBJ databases">
        <title>Physiological reanalysis, assessment of diazotrophy, and genome sequences of multiple isolates of Streptomyces thermoautotrophicus.</title>
        <authorList>
            <person name="MacKellar D.C."/>
            <person name="Lieber L."/>
            <person name="Norman J."/>
            <person name="Bolger A."/>
            <person name="Tobin C."/>
            <person name="Murray J.W."/>
            <person name="Prell J."/>
        </authorList>
    </citation>
    <scope>NUCLEOTIDE SEQUENCE [LARGE SCALE GENOMIC DNA]</scope>
    <source>
        <strain evidence="3 7">UBT1</strain>
    </source>
</reference>
<evidence type="ECO:0000313" key="4">
    <source>
        <dbReference type="EMBL" id="KWX07390.1"/>
    </source>
</evidence>